<dbReference type="InterPro" id="IPR001375">
    <property type="entry name" value="Peptidase_S9_cat"/>
</dbReference>
<keyword evidence="5" id="KW-1185">Reference proteome</keyword>
<reference evidence="5" key="1">
    <citation type="journal article" date="2019" name="Int. J. Syst. Evol. Microbiol.">
        <title>The Global Catalogue of Microorganisms (GCM) 10K type strain sequencing project: providing services to taxonomists for standard genome sequencing and annotation.</title>
        <authorList>
            <consortium name="The Broad Institute Genomics Platform"/>
            <consortium name="The Broad Institute Genome Sequencing Center for Infectious Disease"/>
            <person name="Wu L."/>
            <person name="Ma J."/>
        </authorList>
    </citation>
    <scope>NUCLEOTIDE SEQUENCE [LARGE SCALE GENOMIC DNA]</scope>
    <source>
        <strain evidence="5">KCTC 52277</strain>
    </source>
</reference>
<proteinExistence type="predicted"/>
<feature type="signal peptide" evidence="2">
    <location>
        <begin position="1"/>
        <end position="18"/>
    </location>
</feature>
<feature type="region of interest" description="Disordered" evidence="1">
    <location>
        <begin position="148"/>
        <end position="187"/>
    </location>
</feature>
<keyword evidence="2" id="KW-0732">Signal</keyword>
<sequence>MKLLPLASGMLLATGAVAAPQKDLTLNDIMKFESLKKPVLSDNGQLLAVEAAPDRGDSRTLVRMPGSDRSFELAGASNPKVSADGRFVAAEIEPTLFERETASKKEKKKLKNGMVLLDTQTGKELRFERVKSFSFSDDGRLLAIEFEAEEESKDKADNPDTQTESNAAGAEAKAGKNDNESKPEVDKADKGAPFTLIALGTGKQYQFDDVTGFALSKAGGKAAVAINDIEAGKQAIQLYDIGADKLIDLKVKAGEQIGHLALSDDGKYLAHTSGKAAKDIDEREYQLTLTTLASGKQQLVANSDEWTLNRYSELDFSPDNLRLFFGRVPQINKPETLSKYENEADLYNTAVITDQRNLKIWHGEDPRIKPHEIKQYDKEVKRTYQAVMHLGSGQVVQLADETVPDLELGPQSRYLVASSDLPYRKMITWAGFYRDFYLVDLNTGRKQLVLTQQPSRSGPSLSPDGKFLAYFQQGNVYLHDIAANSRKELSAGIATPFADEDHDYPSQAPGYGFGPWLDDDEGVLVYDKYDVWQFDTTSGKGFMLTDGKGRETGVQYRVTGLSADRDEPAAPDNGDKVMLHGYSHKTKGDGFYGARLGSAGADVLMQGDYKLKLLSRADDADTLVYSKEQYNQFPDLYTADYLKPEQGQRQTHLDEQRDGFDWSQSELVSWTNGDGRQLDGVLIKPNNYEEGKRYPVLVYYYRFMSDRLHSFPAMKVNHRPNFAWYADNGYAIFLPDIRFEIGYPGPAAVQALTSGVQHIIDMGVADPKAIGLHGHSWSGYQTAFAITQTHMFKAAVSGAPVSNMTSAFSGIRHGSGLARQFQYETGQSRIGESLMAAPHKYIENSPVFYAERIKTPMMIMFGDKDDAVPWEQGIEMYLAMRRAGKDVVFLQYEDEPHHLKKYPNKVDYSIRMMEYFDHYLKGTPAPEWIKAGEAYREYDKD</sequence>
<dbReference type="Proteomes" id="UP001595621">
    <property type="component" value="Unassembled WGS sequence"/>
</dbReference>
<feature type="compositionally biased region" description="Basic and acidic residues" evidence="1">
    <location>
        <begin position="173"/>
        <end position="187"/>
    </location>
</feature>
<dbReference type="InterPro" id="IPR029058">
    <property type="entry name" value="AB_hydrolase_fold"/>
</dbReference>
<dbReference type="SUPFAM" id="SSF82171">
    <property type="entry name" value="DPP6 N-terminal domain-like"/>
    <property type="match status" value="1"/>
</dbReference>
<evidence type="ECO:0000313" key="5">
    <source>
        <dbReference type="Proteomes" id="UP001595621"/>
    </source>
</evidence>
<dbReference type="PANTHER" id="PTHR11731">
    <property type="entry name" value="PROTEASE FAMILY S9B,C DIPEPTIDYL-PEPTIDASE IV-RELATED"/>
    <property type="match status" value="1"/>
</dbReference>
<dbReference type="Gene3D" id="3.40.50.1820">
    <property type="entry name" value="alpha/beta hydrolase"/>
    <property type="match status" value="1"/>
</dbReference>
<evidence type="ECO:0000259" key="3">
    <source>
        <dbReference type="Pfam" id="PF00326"/>
    </source>
</evidence>
<dbReference type="SUPFAM" id="SSF53474">
    <property type="entry name" value="alpha/beta-Hydrolases"/>
    <property type="match status" value="1"/>
</dbReference>
<dbReference type="InterPro" id="IPR015943">
    <property type="entry name" value="WD40/YVTN_repeat-like_dom_sf"/>
</dbReference>
<dbReference type="PANTHER" id="PTHR11731:SF193">
    <property type="entry name" value="DIPEPTIDYL PEPTIDASE 9"/>
    <property type="match status" value="1"/>
</dbReference>
<dbReference type="Pfam" id="PF00326">
    <property type="entry name" value="Peptidase_S9"/>
    <property type="match status" value="1"/>
</dbReference>
<evidence type="ECO:0000256" key="1">
    <source>
        <dbReference type="SAM" id="MobiDB-lite"/>
    </source>
</evidence>
<feature type="domain" description="Peptidase S9 prolyl oligopeptidase catalytic" evidence="3">
    <location>
        <begin position="749"/>
        <end position="922"/>
    </location>
</feature>
<dbReference type="Gene3D" id="2.120.10.30">
    <property type="entry name" value="TolB, C-terminal domain"/>
    <property type="match status" value="1"/>
</dbReference>
<dbReference type="RefSeq" id="WP_248935957.1">
    <property type="nucleotide sequence ID" value="NZ_JAKILF010000003.1"/>
</dbReference>
<feature type="chain" id="PRO_5045101503" evidence="2">
    <location>
        <begin position="19"/>
        <end position="941"/>
    </location>
</feature>
<comment type="caution">
    <text evidence="4">The sequence shown here is derived from an EMBL/GenBank/DDBJ whole genome shotgun (WGS) entry which is preliminary data.</text>
</comment>
<organism evidence="4 5">
    <name type="scientific">Shewanella submarina</name>
    <dbReference type="NCBI Taxonomy" id="2016376"/>
    <lineage>
        <taxon>Bacteria</taxon>
        <taxon>Pseudomonadati</taxon>
        <taxon>Pseudomonadota</taxon>
        <taxon>Gammaproteobacteria</taxon>
        <taxon>Alteromonadales</taxon>
        <taxon>Shewanellaceae</taxon>
        <taxon>Shewanella</taxon>
    </lineage>
</organism>
<dbReference type="EMBL" id="JBHRTD010000012">
    <property type="protein sequence ID" value="MFC3138765.1"/>
    <property type="molecule type" value="Genomic_DNA"/>
</dbReference>
<dbReference type="Gene3D" id="2.130.10.10">
    <property type="entry name" value="YVTN repeat-like/Quinoprotein amine dehydrogenase"/>
    <property type="match status" value="1"/>
</dbReference>
<name>A0ABV7GBN6_9GAMM</name>
<dbReference type="InterPro" id="IPR011042">
    <property type="entry name" value="6-blade_b-propeller_TolB-like"/>
</dbReference>
<evidence type="ECO:0000313" key="4">
    <source>
        <dbReference type="EMBL" id="MFC3138765.1"/>
    </source>
</evidence>
<evidence type="ECO:0000256" key="2">
    <source>
        <dbReference type="SAM" id="SignalP"/>
    </source>
</evidence>
<dbReference type="InterPro" id="IPR050278">
    <property type="entry name" value="Serine_Prot_S9B/DPPIV"/>
</dbReference>
<protein>
    <submittedName>
        <fullName evidence="4">S9 family peptidase</fullName>
    </submittedName>
</protein>
<accession>A0ABV7GBN6</accession>
<gene>
    <name evidence="4" type="ORF">ACFOE0_11260</name>
</gene>